<dbReference type="Pfam" id="PF00132">
    <property type="entry name" value="Hexapep"/>
    <property type="match status" value="1"/>
</dbReference>
<protein>
    <recommendedName>
        <fullName evidence="3">Carbonic anhydrase/acetyltransferase-like protein (Isoleucine patch superfamily)</fullName>
    </recommendedName>
</protein>
<dbReference type="Gene3D" id="2.160.10.10">
    <property type="entry name" value="Hexapeptide repeat proteins"/>
    <property type="match status" value="1"/>
</dbReference>
<evidence type="ECO:0000313" key="1">
    <source>
        <dbReference type="EMBL" id="GAA1961496.1"/>
    </source>
</evidence>
<dbReference type="InterPro" id="IPR011004">
    <property type="entry name" value="Trimer_LpxA-like_sf"/>
</dbReference>
<dbReference type="PANTHER" id="PTHR13061">
    <property type="entry name" value="DYNACTIN SUBUNIT P25"/>
    <property type="match status" value="1"/>
</dbReference>
<accession>A0ABN2R0Q8</accession>
<dbReference type="EMBL" id="BAAANN010000013">
    <property type="protein sequence ID" value="GAA1961496.1"/>
    <property type="molecule type" value="Genomic_DNA"/>
</dbReference>
<reference evidence="1 2" key="1">
    <citation type="journal article" date="2019" name="Int. J. Syst. Evol. Microbiol.">
        <title>The Global Catalogue of Microorganisms (GCM) 10K type strain sequencing project: providing services to taxonomists for standard genome sequencing and annotation.</title>
        <authorList>
            <consortium name="The Broad Institute Genomics Platform"/>
            <consortium name="The Broad Institute Genome Sequencing Center for Infectious Disease"/>
            <person name="Wu L."/>
            <person name="Ma J."/>
        </authorList>
    </citation>
    <scope>NUCLEOTIDE SEQUENCE [LARGE SCALE GENOMIC DNA]</scope>
    <source>
        <strain evidence="1 2">JCM 14545</strain>
    </source>
</reference>
<proteinExistence type="predicted"/>
<organism evidence="1 2">
    <name type="scientific">Amycolatopsis minnesotensis</name>
    <dbReference type="NCBI Taxonomy" id="337894"/>
    <lineage>
        <taxon>Bacteria</taxon>
        <taxon>Bacillati</taxon>
        <taxon>Actinomycetota</taxon>
        <taxon>Actinomycetes</taxon>
        <taxon>Pseudonocardiales</taxon>
        <taxon>Pseudonocardiaceae</taxon>
        <taxon>Amycolatopsis</taxon>
    </lineage>
</organism>
<comment type="caution">
    <text evidence="1">The sequence shown here is derived from an EMBL/GenBank/DDBJ whole genome shotgun (WGS) entry which is preliminary data.</text>
</comment>
<name>A0ABN2R0Q8_9PSEU</name>
<sequence>MDDVRVIVEHEGTRPRIHPSAFVAPNAVVCGDVTIGEDARVLFGAVLTAEGGAIEIGASTIVMENAVIRGRAGNATTVGRHVLIGPHSHVNGASIEDEVFVATGAALFPGARIGAGSEVRINAVVHVNTHVEPRTTVPIGWIAVGNPAQLFSPDQHEELWRVQRESDFPGTLFGLAREEATMERITAQYVERFGKHRADRRVG</sequence>
<dbReference type="Proteomes" id="UP001501116">
    <property type="component" value="Unassembled WGS sequence"/>
</dbReference>
<keyword evidence="2" id="KW-1185">Reference proteome</keyword>
<dbReference type="InterPro" id="IPR050484">
    <property type="entry name" value="Transf_Hexapept/Carb_Anhydrase"/>
</dbReference>
<dbReference type="InterPro" id="IPR001451">
    <property type="entry name" value="Hexapep"/>
</dbReference>
<gene>
    <name evidence="1" type="ORF">GCM10009754_35580</name>
</gene>
<dbReference type="PANTHER" id="PTHR13061:SF29">
    <property type="entry name" value="GAMMA CARBONIC ANHYDRASE-LIKE 1, MITOCHONDRIAL-RELATED"/>
    <property type="match status" value="1"/>
</dbReference>
<evidence type="ECO:0008006" key="3">
    <source>
        <dbReference type="Google" id="ProtNLM"/>
    </source>
</evidence>
<dbReference type="SUPFAM" id="SSF51161">
    <property type="entry name" value="Trimeric LpxA-like enzymes"/>
    <property type="match status" value="1"/>
</dbReference>
<evidence type="ECO:0000313" key="2">
    <source>
        <dbReference type="Proteomes" id="UP001501116"/>
    </source>
</evidence>